<feature type="region of interest" description="Disordered" evidence="1">
    <location>
        <begin position="22"/>
        <end position="43"/>
    </location>
</feature>
<feature type="region of interest" description="Disordered" evidence="1">
    <location>
        <begin position="457"/>
        <end position="507"/>
    </location>
</feature>
<dbReference type="AlphaFoldDB" id="A0A8H4R6S1"/>
<protein>
    <submittedName>
        <fullName evidence="2">Uncharacterized protein</fullName>
    </submittedName>
</protein>
<dbReference type="Proteomes" id="UP000566819">
    <property type="component" value="Unassembled WGS sequence"/>
</dbReference>
<feature type="region of interest" description="Disordered" evidence="1">
    <location>
        <begin position="200"/>
        <end position="239"/>
    </location>
</feature>
<proteinExistence type="predicted"/>
<feature type="compositionally biased region" description="Polar residues" evidence="1">
    <location>
        <begin position="469"/>
        <end position="494"/>
    </location>
</feature>
<organism evidence="2 3">
    <name type="scientific">Cudoniella acicularis</name>
    <dbReference type="NCBI Taxonomy" id="354080"/>
    <lineage>
        <taxon>Eukaryota</taxon>
        <taxon>Fungi</taxon>
        <taxon>Dikarya</taxon>
        <taxon>Ascomycota</taxon>
        <taxon>Pezizomycotina</taxon>
        <taxon>Leotiomycetes</taxon>
        <taxon>Helotiales</taxon>
        <taxon>Tricladiaceae</taxon>
        <taxon>Cudoniella</taxon>
    </lineage>
</organism>
<evidence type="ECO:0000313" key="3">
    <source>
        <dbReference type="Proteomes" id="UP000566819"/>
    </source>
</evidence>
<evidence type="ECO:0000256" key="1">
    <source>
        <dbReference type="SAM" id="MobiDB-lite"/>
    </source>
</evidence>
<dbReference type="EMBL" id="JAAMPI010001589">
    <property type="protein sequence ID" value="KAF4624664.1"/>
    <property type="molecule type" value="Genomic_DNA"/>
</dbReference>
<comment type="caution">
    <text evidence="2">The sequence shown here is derived from an EMBL/GenBank/DDBJ whole genome shotgun (WGS) entry which is preliminary data.</text>
</comment>
<feature type="region of interest" description="Disordered" evidence="1">
    <location>
        <begin position="270"/>
        <end position="342"/>
    </location>
</feature>
<feature type="compositionally biased region" description="Basic and acidic residues" evidence="1">
    <location>
        <begin position="117"/>
        <end position="126"/>
    </location>
</feature>
<feature type="compositionally biased region" description="Polar residues" evidence="1">
    <location>
        <begin position="165"/>
        <end position="179"/>
    </location>
</feature>
<gene>
    <name evidence="2" type="ORF">G7Y89_g13506</name>
</gene>
<reference evidence="2 3" key="1">
    <citation type="submission" date="2020-03" db="EMBL/GenBank/DDBJ databases">
        <title>Draft Genome Sequence of Cudoniella acicularis.</title>
        <authorList>
            <person name="Buettner E."/>
            <person name="Kellner H."/>
        </authorList>
    </citation>
    <scope>NUCLEOTIDE SEQUENCE [LARGE SCALE GENOMIC DNA]</scope>
    <source>
        <strain evidence="2 3">DSM 108380</strain>
    </source>
</reference>
<feature type="compositionally biased region" description="Basic and acidic residues" evidence="1">
    <location>
        <begin position="325"/>
        <end position="342"/>
    </location>
</feature>
<evidence type="ECO:0000313" key="2">
    <source>
        <dbReference type="EMBL" id="KAF4624664.1"/>
    </source>
</evidence>
<accession>A0A8H4R6S1</accession>
<feature type="region of interest" description="Disordered" evidence="1">
    <location>
        <begin position="117"/>
        <end position="179"/>
    </location>
</feature>
<name>A0A8H4R6S1_9HELO</name>
<feature type="region of interest" description="Disordered" evidence="1">
    <location>
        <begin position="355"/>
        <end position="430"/>
    </location>
</feature>
<keyword evidence="3" id="KW-1185">Reference proteome</keyword>
<sequence length="641" mass="69678">MEIPHRGRPSLGLPEIYVHESNPDRFRTASRSSSYNSTSSSTTSAIPISIMNAREPVPPPLPPPRHIADIAPGGNDLAWKFGNSHEDASDLGSSVASIPSNSSLYGSFARGKSLMHERPDFTRRTSSESTIKSFRGEGREHGYPRDEGYSSLSGTSIGPYKHNFQESSSARSGFQSSVHDRYQTSAQAYDKSLLQKLDARRAGDNRSPPRSYSNSSAFSSSAGDDASPTRATFEHRHPSQLKPLSLPILTSRPGFTESPVALSKFDTPLSSAISPGNPYPRFAQFDYRSPSETVDSDRSPHPYTRSSGSSSALSAGDDVSTVTIRSRDGHDHRVSPDHDVDFHMEETGLRRLYIEDYPSRPDSYSPGATTGQKRRASSPPVDDSPSLHTVGSASDLFRRRESASRSSPTPRLHSISGSVSSIASGPRTNSYASSTLSIAASSMTSMSSYGRLSPGGISPAGTDIPDSPYVSSLSSNHSPRGSCSRSLLQHNPSETRPIISSRKLSDGMGQKLNMPKIQALTSKKSNTNAPTATTDLRTRTRQRGIKIPCIYGAIPGHVPPSQVTPQHFILLPSDQMKRIPVDTVGMNSLAQEYLLLHLVLKLVWSRIEIGIRELLIYKKCINLESAITRRNFSEQTTSDST</sequence>
<feature type="compositionally biased region" description="Low complexity" evidence="1">
    <location>
        <begin position="414"/>
        <end position="430"/>
    </location>
</feature>
<feature type="compositionally biased region" description="Basic and acidic residues" evidence="1">
    <location>
        <begin position="134"/>
        <end position="148"/>
    </location>
</feature>
<dbReference type="OrthoDB" id="3524154at2759"/>
<feature type="compositionally biased region" description="Low complexity" evidence="1">
    <location>
        <begin position="29"/>
        <end position="43"/>
    </location>
</feature>
<feature type="compositionally biased region" description="Low complexity" evidence="1">
    <location>
        <begin position="205"/>
        <end position="228"/>
    </location>
</feature>
<feature type="compositionally biased region" description="Low complexity" evidence="1">
    <location>
        <begin position="306"/>
        <end position="320"/>
    </location>
</feature>